<keyword evidence="2" id="KW-1185">Reference proteome</keyword>
<protein>
    <submittedName>
        <fullName evidence="1">Uncharacterized protein</fullName>
    </submittedName>
</protein>
<dbReference type="RefSeq" id="XP_062723033.1">
    <property type="nucleotide sequence ID" value="XM_062869125.1"/>
</dbReference>
<organism evidence="1 2">
    <name type="scientific">Chaetomium strumarium</name>
    <dbReference type="NCBI Taxonomy" id="1170767"/>
    <lineage>
        <taxon>Eukaryota</taxon>
        <taxon>Fungi</taxon>
        <taxon>Dikarya</taxon>
        <taxon>Ascomycota</taxon>
        <taxon>Pezizomycotina</taxon>
        <taxon>Sordariomycetes</taxon>
        <taxon>Sordariomycetidae</taxon>
        <taxon>Sordariales</taxon>
        <taxon>Chaetomiaceae</taxon>
        <taxon>Chaetomium</taxon>
    </lineage>
</organism>
<dbReference type="AlphaFoldDB" id="A0AAJ0GW77"/>
<dbReference type="Proteomes" id="UP001273166">
    <property type="component" value="Unassembled WGS sequence"/>
</dbReference>
<name>A0AAJ0GW77_9PEZI</name>
<dbReference type="GeneID" id="87887954"/>
<comment type="caution">
    <text evidence="1">The sequence shown here is derived from an EMBL/GenBank/DDBJ whole genome shotgun (WGS) entry which is preliminary data.</text>
</comment>
<accession>A0AAJ0GW77</accession>
<dbReference type="EMBL" id="JAUDZG010000003">
    <property type="protein sequence ID" value="KAK3307253.1"/>
    <property type="molecule type" value="Genomic_DNA"/>
</dbReference>
<sequence length="72" mass="7760">MVLLFHLVLLSSSLTITLYTIYCSLSLSFNISYSEMDLLGIPIHLSPCLHGSLTVTSNNLSRNLDCPSAAGS</sequence>
<reference evidence="1" key="1">
    <citation type="journal article" date="2023" name="Mol. Phylogenet. Evol.">
        <title>Genome-scale phylogeny and comparative genomics of the fungal order Sordariales.</title>
        <authorList>
            <person name="Hensen N."/>
            <person name="Bonometti L."/>
            <person name="Westerberg I."/>
            <person name="Brannstrom I.O."/>
            <person name="Guillou S."/>
            <person name="Cros-Aarteil S."/>
            <person name="Calhoun S."/>
            <person name="Haridas S."/>
            <person name="Kuo A."/>
            <person name="Mondo S."/>
            <person name="Pangilinan J."/>
            <person name="Riley R."/>
            <person name="LaButti K."/>
            <person name="Andreopoulos B."/>
            <person name="Lipzen A."/>
            <person name="Chen C."/>
            <person name="Yan M."/>
            <person name="Daum C."/>
            <person name="Ng V."/>
            <person name="Clum A."/>
            <person name="Steindorff A."/>
            <person name="Ohm R.A."/>
            <person name="Martin F."/>
            <person name="Silar P."/>
            <person name="Natvig D.O."/>
            <person name="Lalanne C."/>
            <person name="Gautier V."/>
            <person name="Ament-Velasquez S.L."/>
            <person name="Kruys A."/>
            <person name="Hutchinson M.I."/>
            <person name="Powell A.J."/>
            <person name="Barry K."/>
            <person name="Miller A.N."/>
            <person name="Grigoriev I.V."/>
            <person name="Debuchy R."/>
            <person name="Gladieux P."/>
            <person name="Hiltunen Thoren M."/>
            <person name="Johannesson H."/>
        </authorList>
    </citation>
    <scope>NUCLEOTIDE SEQUENCE</scope>
    <source>
        <strain evidence="1">CBS 333.67</strain>
    </source>
</reference>
<reference evidence="1" key="2">
    <citation type="submission" date="2023-06" db="EMBL/GenBank/DDBJ databases">
        <authorList>
            <consortium name="Lawrence Berkeley National Laboratory"/>
            <person name="Mondo S.J."/>
            <person name="Hensen N."/>
            <person name="Bonometti L."/>
            <person name="Westerberg I."/>
            <person name="Brannstrom I.O."/>
            <person name="Guillou S."/>
            <person name="Cros-Aarteil S."/>
            <person name="Calhoun S."/>
            <person name="Haridas S."/>
            <person name="Kuo A."/>
            <person name="Pangilinan J."/>
            <person name="Riley R."/>
            <person name="Labutti K."/>
            <person name="Andreopoulos B."/>
            <person name="Lipzen A."/>
            <person name="Chen C."/>
            <person name="Yanf M."/>
            <person name="Daum C."/>
            <person name="Ng V."/>
            <person name="Clum A."/>
            <person name="Steindorff A."/>
            <person name="Ohm R."/>
            <person name="Martin F."/>
            <person name="Silar P."/>
            <person name="Natvig D."/>
            <person name="Lalanne C."/>
            <person name="Gautier V."/>
            <person name="Ament-Velasquez S.L."/>
            <person name="Kruys A."/>
            <person name="Hutchinson M.I."/>
            <person name="Powell A.J."/>
            <person name="Barry K."/>
            <person name="Miller A.N."/>
            <person name="Grigoriev I.V."/>
            <person name="Debuchy R."/>
            <person name="Gladieux P."/>
            <person name="Thoren M.H."/>
            <person name="Johannesson H."/>
        </authorList>
    </citation>
    <scope>NUCLEOTIDE SEQUENCE</scope>
    <source>
        <strain evidence="1">CBS 333.67</strain>
    </source>
</reference>
<evidence type="ECO:0000313" key="1">
    <source>
        <dbReference type="EMBL" id="KAK3307253.1"/>
    </source>
</evidence>
<evidence type="ECO:0000313" key="2">
    <source>
        <dbReference type="Proteomes" id="UP001273166"/>
    </source>
</evidence>
<proteinExistence type="predicted"/>
<gene>
    <name evidence="1" type="ORF">B0T15DRAFT_529745</name>
</gene>